<dbReference type="InterPro" id="IPR004680">
    <property type="entry name" value="Cit_transptr-like_dom"/>
</dbReference>
<keyword evidence="6 8" id="KW-1133">Transmembrane helix</keyword>
<comment type="similarity">
    <text evidence="2">Belongs to the CitM (TC 2.A.11) transporter family.</text>
</comment>
<evidence type="ECO:0000259" key="9">
    <source>
        <dbReference type="Pfam" id="PF03600"/>
    </source>
</evidence>
<feature type="transmembrane region" description="Helical" evidence="8">
    <location>
        <begin position="250"/>
        <end position="269"/>
    </location>
</feature>
<gene>
    <name evidence="10" type="ORF">JRV97_07205</name>
</gene>
<evidence type="ECO:0000256" key="8">
    <source>
        <dbReference type="SAM" id="Phobius"/>
    </source>
</evidence>
<dbReference type="EMBL" id="CP069362">
    <property type="protein sequence ID" value="WGS64163.1"/>
    <property type="molecule type" value="Genomic_DNA"/>
</dbReference>
<feature type="transmembrane region" description="Helical" evidence="8">
    <location>
        <begin position="6"/>
        <end position="23"/>
    </location>
</feature>
<feature type="transmembrane region" description="Helical" evidence="8">
    <location>
        <begin position="281"/>
        <end position="303"/>
    </location>
</feature>
<keyword evidence="11" id="KW-1185">Reference proteome</keyword>
<keyword evidence="5 8" id="KW-0812">Transmembrane</keyword>
<dbReference type="InterPro" id="IPR000802">
    <property type="entry name" value="Arsenical_pump_ArsB"/>
</dbReference>
<dbReference type="PRINTS" id="PR00758">
    <property type="entry name" value="ARSENICPUMP"/>
</dbReference>
<feature type="domain" description="Citrate transporter-like" evidence="9">
    <location>
        <begin position="16"/>
        <end position="364"/>
    </location>
</feature>
<dbReference type="PANTHER" id="PTHR43568">
    <property type="entry name" value="P PROTEIN"/>
    <property type="match status" value="1"/>
</dbReference>
<evidence type="ECO:0000256" key="1">
    <source>
        <dbReference type="ARBA" id="ARBA00004651"/>
    </source>
</evidence>
<evidence type="ECO:0000256" key="2">
    <source>
        <dbReference type="ARBA" id="ARBA00009843"/>
    </source>
</evidence>
<proteinExistence type="inferred from homology"/>
<keyword evidence="4" id="KW-1003">Cell membrane</keyword>
<dbReference type="InterPro" id="IPR051475">
    <property type="entry name" value="Diverse_Ion_Transporter"/>
</dbReference>
<evidence type="ECO:0000256" key="4">
    <source>
        <dbReference type="ARBA" id="ARBA00022475"/>
    </source>
</evidence>
<feature type="transmembrane region" description="Helical" evidence="8">
    <location>
        <begin position="315"/>
        <end position="345"/>
    </location>
</feature>
<sequence length="421" mass="46851">MSELLVLGIAIVAYYFIIFARRIKKSIITFFFGILLFILKPVEGLEFENLGRIVSFETLGILLGMMIIVEILKESGFFTFTAVNAIKLSRYKFWIVLTLLMLIVTLFSAFLDNLITIMLIAPIIFLVADTLEVDPAPLLLLTIYIDNIGGMSTLIGSPLNIVLGSIGHLDFAKFLTVMLPITVLSFIAVLLMFKINNKVDTKTFNEKLRKLSDMDPEKAIENKSLMYKGVSVFAIVLTGFMFHSVIKIDLALIAIAGALILMLLTQKDFESMSKDLDWDTMFFYGGLFTIAFSLEEIGVTQAIANLFNPLLHTPFLLMIVIMWVSAFIIPFLSAVPGTLILAPVIKLLVLHGAPFELWYAYAIGANLGTNLTPLGAVQNIVGVSLLEKNYNQTISFGEYMKKSFLPVLIPMALGTVYLFFV</sequence>
<feature type="transmembrane region" description="Helical" evidence="8">
    <location>
        <begin position="93"/>
        <end position="126"/>
    </location>
</feature>
<evidence type="ECO:0000256" key="6">
    <source>
        <dbReference type="ARBA" id="ARBA00022989"/>
    </source>
</evidence>
<dbReference type="Proteomes" id="UP001232493">
    <property type="component" value="Chromosome"/>
</dbReference>
<evidence type="ECO:0000313" key="11">
    <source>
        <dbReference type="Proteomes" id="UP001232493"/>
    </source>
</evidence>
<dbReference type="PANTHER" id="PTHR43568:SF1">
    <property type="entry name" value="P PROTEIN"/>
    <property type="match status" value="1"/>
</dbReference>
<evidence type="ECO:0000256" key="5">
    <source>
        <dbReference type="ARBA" id="ARBA00022692"/>
    </source>
</evidence>
<dbReference type="RefSeq" id="WP_280997588.1">
    <property type="nucleotide sequence ID" value="NZ_CP069362.1"/>
</dbReference>
<keyword evidence="3" id="KW-0813">Transport</keyword>
<feature type="transmembrane region" description="Helical" evidence="8">
    <location>
        <begin position="403"/>
        <end position="420"/>
    </location>
</feature>
<keyword evidence="7 8" id="KW-0472">Membrane</keyword>
<feature type="transmembrane region" description="Helical" evidence="8">
    <location>
        <begin position="138"/>
        <end position="162"/>
    </location>
</feature>
<name>A0ABY8PNQ5_9BACT</name>
<feature type="transmembrane region" description="Helical" evidence="8">
    <location>
        <begin position="30"/>
        <end position="47"/>
    </location>
</feature>
<feature type="transmembrane region" description="Helical" evidence="8">
    <location>
        <begin position="53"/>
        <end position="72"/>
    </location>
</feature>
<accession>A0ABY8PNQ5</accession>
<organism evidence="10 11">
    <name type="scientific">Marinitoga aeolica</name>
    <dbReference type="NCBI Taxonomy" id="2809031"/>
    <lineage>
        <taxon>Bacteria</taxon>
        <taxon>Thermotogati</taxon>
        <taxon>Thermotogota</taxon>
        <taxon>Thermotogae</taxon>
        <taxon>Petrotogales</taxon>
        <taxon>Petrotogaceae</taxon>
        <taxon>Marinitoga</taxon>
    </lineage>
</organism>
<evidence type="ECO:0000313" key="10">
    <source>
        <dbReference type="EMBL" id="WGS64163.1"/>
    </source>
</evidence>
<protein>
    <submittedName>
        <fullName evidence="10">Anion permease</fullName>
    </submittedName>
</protein>
<comment type="subcellular location">
    <subcellularLocation>
        <location evidence="1">Cell membrane</location>
        <topology evidence="1">Multi-pass membrane protein</topology>
    </subcellularLocation>
</comment>
<dbReference type="Pfam" id="PF03600">
    <property type="entry name" value="CitMHS"/>
    <property type="match status" value="1"/>
</dbReference>
<reference evidence="10 11" key="1">
    <citation type="submission" date="2021-02" db="EMBL/GenBank/DDBJ databases">
        <title>Characterization of Marinitoga sp. nov. str. BP5-C20A.</title>
        <authorList>
            <person name="Erauso G."/>
            <person name="Postec A."/>
        </authorList>
    </citation>
    <scope>NUCLEOTIDE SEQUENCE [LARGE SCALE GENOMIC DNA]</scope>
    <source>
        <strain evidence="10 11">BP5-C20A</strain>
    </source>
</reference>
<feature type="transmembrane region" description="Helical" evidence="8">
    <location>
        <begin position="174"/>
        <end position="193"/>
    </location>
</feature>
<evidence type="ECO:0000256" key="3">
    <source>
        <dbReference type="ARBA" id="ARBA00022448"/>
    </source>
</evidence>
<evidence type="ECO:0000256" key="7">
    <source>
        <dbReference type="ARBA" id="ARBA00023136"/>
    </source>
</evidence>